<dbReference type="InterPro" id="IPR000415">
    <property type="entry name" value="Nitroreductase-like"/>
</dbReference>
<evidence type="ECO:0000313" key="2">
    <source>
        <dbReference type="EMBL" id="KAB7662944.1"/>
    </source>
</evidence>
<comment type="caution">
    <text evidence="2">The sequence shown here is derived from an EMBL/GenBank/DDBJ whole genome shotgun (WGS) entry which is preliminary data.</text>
</comment>
<gene>
    <name evidence="2" type="ORF">GBM95_01200</name>
</gene>
<organism evidence="2 3">
    <name type="scientific">Sutterella seckii</name>
    <dbReference type="NCBI Taxonomy" id="1944635"/>
    <lineage>
        <taxon>Bacteria</taxon>
        <taxon>Pseudomonadati</taxon>
        <taxon>Pseudomonadota</taxon>
        <taxon>Betaproteobacteria</taxon>
        <taxon>Burkholderiales</taxon>
        <taxon>Sutterellaceae</taxon>
        <taxon>Sutterella</taxon>
    </lineage>
</organism>
<dbReference type="AlphaFoldDB" id="A0A6I1EVW5"/>
<accession>A0A6I1EVW5</accession>
<dbReference type="InterPro" id="IPR052544">
    <property type="entry name" value="Bacteriocin_Proc_Enz"/>
</dbReference>
<sequence>MSIRKTLNNKLHDIRTGIGDQIEELKAEIDRRFGSLGRKSGDEILRALPEPNGMTMPLMEALEERESERSFSNEPLPDQLVSNLLFAADGINRKGGKRTTPTALNWRETDIYLLKANGIWRWVPERRALLFCALHDIREESYLLNSQFTLPPLELVYVTNYSRTRSFITDAVETIAPKIRSAAFSEEAIRELRIRSTNIDVGAKIQSVYLAAAAMGLSCVARTGFSAEKLAAKLHLKPDEEVVAAQSVGYPAKSILDHIK</sequence>
<dbReference type="Pfam" id="PF00881">
    <property type="entry name" value="Nitroreductase"/>
    <property type="match status" value="1"/>
</dbReference>
<evidence type="ECO:0000313" key="3">
    <source>
        <dbReference type="Proteomes" id="UP000430564"/>
    </source>
</evidence>
<dbReference type="SUPFAM" id="SSF55469">
    <property type="entry name" value="FMN-dependent nitroreductase-like"/>
    <property type="match status" value="1"/>
</dbReference>
<dbReference type="PANTHER" id="PTHR43745">
    <property type="entry name" value="NITROREDUCTASE MJ1384-RELATED"/>
    <property type="match status" value="1"/>
</dbReference>
<dbReference type="OrthoDB" id="9802775at2"/>
<dbReference type="InterPro" id="IPR029479">
    <property type="entry name" value="Nitroreductase"/>
</dbReference>
<dbReference type="PANTHER" id="PTHR43745:SF2">
    <property type="entry name" value="NITROREDUCTASE MJ1384-RELATED"/>
    <property type="match status" value="1"/>
</dbReference>
<proteinExistence type="predicted"/>
<name>A0A6I1EVW5_9BURK</name>
<dbReference type="EMBL" id="WEHX01000003">
    <property type="protein sequence ID" value="KAB7662944.1"/>
    <property type="molecule type" value="Genomic_DNA"/>
</dbReference>
<dbReference type="Gene3D" id="3.40.109.10">
    <property type="entry name" value="NADH Oxidase"/>
    <property type="match status" value="1"/>
</dbReference>
<feature type="domain" description="Nitroreductase" evidence="1">
    <location>
        <begin position="63"/>
        <end position="250"/>
    </location>
</feature>
<protein>
    <submittedName>
        <fullName evidence="2">SagB/ThcOx family dehydrogenase</fullName>
    </submittedName>
</protein>
<evidence type="ECO:0000259" key="1">
    <source>
        <dbReference type="Pfam" id="PF00881"/>
    </source>
</evidence>
<dbReference type="GO" id="GO:0016491">
    <property type="term" value="F:oxidoreductase activity"/>
    <property type="evidence" value="ECO:0007669"/>
    <property type="project" value="InterPro"/>
</dbReference>
<dbReference type="RefSeq" id="WP_152157422.1">
    <property type="nucleotide sequence ID" value="NZ_WEHX01000003.1"/>
</dbReference>
<reference evidence="2 3" key="1">
    <citation type="submission" date="2019-10" db="EMBL/GenBank/DDBJ databases">
        <title>Genome diversity of Sutterella seckii.</title>
        <authorList>
            <person name="Chaplin A.V."/>
            <person name="Sokolova S.R."/>
            <person name="Mosin K.A."/>
            <person name="Ivanova E.L."/>
            <person name="Kochetkova T.O."/>
            <person name="Goltsov A.Y."/>
            <person name="Trofimov D.Y."/>
            <person name="Efimov B.A."/>
        </authorList>
    </citation>
    <scope>NUCLEOTIDE SEQUENCE [LARGE SCALE GENOMIC DNA]</scope>
    <source>
        <strain evidence="2 3">ASD393</strain>
    </source>
</reference>
<dbReference type="Proteomes" id="UP000430564">
    <property type="component" value="Unassembled WGS sequence"/>
</dbReference>